<name>A0A8X6Y179_9ARAC</name>
<accession>A0A8X6Y179</accession>
<evidence type="ECO:0000313" key="2">
    <source>
        <dbReference type="Proteomes" id="UP000886998"/>
    </source>
</evidence>
<reference evidence="1" key="1">
    <citation type="submission" date="2020-08" db="EMBL/GenBank/DDBJ databases">
        <title>Multicomponent nature underlies the extraordinary mechanical properties of spider dragline silk.</title>
        <authorList>
            <person name="Kono N."/>
            <person name="Nakamura H."/>
            <person name="Mori M."/>
            <person name="Yoshida Y."/>
            <person name="Ohtoshi R."/>
            <person name="Malay A.D."/>
            <person name="Moran D.A.P."/>
            <person name="Tomita M."/>
            <person name="Numata K."/>
            <person name="Arakawa K."/>
        </authorList>
    </citation>
    <scope>NUCLEOTIDE SEQUENCE</scope>
</reference>
<dbReference type="Proteomes" id="UP000886998">
    <property type="component" value="Unassembled WGS sequence"/>
</dbReference>
<dbReference type="EMBL" id="BMAV01015129">
    <property type="protein sequence ID" value="GFY64181.1"/>
    <property type="molecule type" value="Genomic_DNA"/>
</dbReference>
<gene>
    <name evidence="1" type="ORF">TNIN_125901</name>
</gene>
<comment type="caution">
    <text evidence="1">The sequence shown here is derived from an EMBL/GenBank/DDBJ whole genome shotgun (WGS) entry which is preliminary data.</text>
</comment>
<evidence type="ECO:0000313" key="1">
    <source>
        <dbReference type="EMBL" id="GFY64181.1"/>
    </source>
</evidence>
<keyword evidence="2" id="KW-1185">Reference proteome</keyword>
<sequence>MNDIEVFHKNVFKWIDLKPPENLLNLYQENVRGRREEPVSHSYRAVAEPCQWRRTCSHSHRQAHHAGQGVESQWTFLHPYDVRCQLSIRGQG</sequence>
<organism evidence="1 2">
    <name type="scientific">Trichonephila inaurata madagascariensis</name>
    <dbReference type="NCBI Taxonomy" id="2747483"/>
    <lineage>
        <taxon>Eukaryota</taxon>
        <taxon>Metazoa</taxon>
        <taxon>Ecdysozoa</taxon>
        <taxon>Arthropoda</taxon>
        <taxon>Chelicerata</taxon>
        <taxon>Arachnida</taxon>
        <taxon>Araneae</taxon>
        <taxon>Araneomorphae</taxon>
        <taxon>Entelegynae</taxon>
        <taxon>Araneoidea</taxon>
        <taxon>Nephilidae</taxon>
        <taxon>Trichonephila</taxon>
        <taxon>Trichonephila inaurata</taxon>
    </lineage>
</organism>
<protein>
    <submittedName>
        <fullName evidence="1">Uncharacterized protein</fullName>
    </submittedName>
</protein>
<proteinExistence type="predicted"/>
<dbReference type="AlphaFoldDB" id="A0A8X6Y179"/>